<comment type="caution">
    <text evidence="3">The sequence shown here is derived from an EMBL/GenBank/DDBJ whole genome shotgun (WGS) entry which is preliminary data.</text>
</comment>
<feature type="domain" description="DUF5666" evidence="2">
    <location>
        <begin position="324"/>
        <end position="393"/>
    </location>
</feature>
<dbReference type="Pfam" id="PF18914">
    <property type="entry name" value="DUF5666"/>
    <property type="match status" value="4"/>
</dbReference>
<dbReference type="EMBL" id="LJJR01000008">
    <property type="protein sequence ID" value="KPD32300.1"/>
    <property type="molecule type" value="Genomic_DNA"/>
</dbReference>
<protein>
    <recommendedName>
        <fullName evidence="2">DUF5666 domain-containing protein</fullName>
    </recommendedName>
</protein>
<evidence type="ECO:0000313" key="4">
    <source>
        <dbReference type="Proteomes" id="UP000053099"/>
    </source>
</evidence>
<dbReference type="PROSITE" id="PS51257">
    <property type="entry name" value="PROKAR_LIPOPROTEIN"/>
    <property type="match status" value="1"/>
</dbReference>
<evidence type="ECO:0000313" key="3">
    <source>
        <dbReference type="EMBL" id="KPD32300.1"/>
    </source>
</evidence>
<evidence type="ECO:0000259" key="2">
    <source>
        <dbReference type="Pfam" id="PF18914"/>
    </source>
</evidence>
<accession>A0A0N1KQG8</accession>
<feature type="chain" id="PRO_5005875964" description="DUF5666 domain-containing protein" evidence="1">
    <location>
        <begin position="28"/>
        <end position="478"/>
    </location>
</feature>
<reference evidence="3 4" key="1">
    <citation type="submission" date="2015-09" db="EMBL/GenBank/DDBJ databases">
        <title>Draft genome sequence of Thermus scotoductus strain K1 isolated from a geothermal spring in Nagorno-Karabakh, Armenia.</title>
        <authorList>
            <person name="Saghatelyan A."/>
            <person name="Poghosyan L."/>
            <person name="Panosyan H."/>
            <person name="Birkeland N.-K."/>
        </authorList>
    </citation>
    <scope>NUCLEOTIDE SEQUENCE [LARGE SCALE GENOMIC DNA]</scope>
    <source>
        <strain evidence="3 4">K1</strain>
    </source>
</reference>
<name>A0A0N1KQG8_THESC</name>
<feature type="signal peptide" evidence="1">
    <location>
        <begin position="1"/>
        <end position="27"/>
    </location>
</feature>
<evidence type="ECO:0000256" key="1">
    <source>
        <dbReference type="SAM" id="SignalP"/>
    </source>
</evidence>
<proteinExistence type="predicted"/>
<dbReference type="AlphaFoldDB" id="A0A0N1KQG8"/>
<feature type="domain" description="DUF5666" evidence="2">
    <location>
        <begin position="102"/>
        <end position="169"/>
    </location>
</feature>
<gene>
    <name evidence="3" type="ORF">AN926_03975</name>
</gene>
<keyword evidence="1" id="KW-0732">Signal</keyword>
<dbReference type="PATRIC" id="fig|37636.3.peg.2533"/>
<feature type="domain" description="DUF5666" evidence="2">
    <location>
        <begin position="181"/>
        <end position="234"/>
    </location>
</feature>
<dbReference type="InterPro" id="IPR043724">
    <property type="entry name" value="DUF5666"/>
</dbReference>
<organism evidence="3 4">
    <name type="scientific">Thermus scotoductus</name>
    <dbReference type="NCBI Taxonomy" id="37636"/>
    <lineage>
        <taxon>Bacteria</taxon>
        <taxon>Thermotogati</taxon>
        <taxon>Deinococcota</taxon>
        <taxon>Deinococci</taxon>
        <taxon>Thermales</taxon>
        <taxon>Thermaceae</taxon>
        <taxon>Thermus</taxon>
    </lineage>
</organism>
<sequence length="478" mass="51414">MAKEVRFSRLVWLALGLAILASCQMNPSGSTPQAVQVAGVVGGTETKPTLLGKPLDLQGTSLTKEGEPYGGSVLPGMVVVAQGTDQGNTLRLQSLEVQVELKGPIAALDVNAGTLTVLGQQVLTDANTRIYEKVGGSYRTLLLSDLAIGDVVEVQGTTTETGILATYIERHPRGNNEVELEGRATNLDEPAKHFTLNGYTVDYGQAHVVGTPREGAWVEVKGTLSGTLIQATKVVFKTSGNNQFGASRRVELEGPILGLDPTQKTFQLLGYTVDYSAANVVGTLVDGAYVEAKGQVDANDPTLFHAQLVKVKYPKSYPAKAEAKGTVSAIDHQGNTFSLGSLGFYVDANTVLKRDDPDGPIAFTDIQVGDYVEVQYDPTRTDADMRYYAVKVEVKTSQDGEGMEEWEGPVSHLDATSYTFQLLGYTVTTTEATRFEWRDQAYSRADFFALLQNGDRVEVKGTLSGTTIAAEKVELKGR</sequence>
<feature type="domain" description="DUF5666" evidence="2">
    <location>
        <begin position="407"/>
        <end position="474"/>
    </location>
</feature>
<dbReference type="Proteomes" id="UP000053099">
    <property type="component" value="Unassembled WGS sequence"/>
</dbReference>